<dbReference type="PANTHER" id="PTHR13763">
    <property type="entry name" value="BREAST CANCER TYPE 1 SUSCEPTIBILITY PROTEIN BRCA1"/>
    <property type="match status" value="1"/>
</dbReference>
<keyword evidence="6" id="KW-0862">Zinc</keyword>
<accession>A0AAP0GHG0</accession>
<keyword evidence="4" id="KW-0227">DNA damage</keyword>
<dbReference type="CDD" id="cd15571">
    <property type="entry name" value="ePHD"/>
    <property type="match status" value="1"/>
</dbReference>
<evidence type="ECO:0000256" key="9">
    <source>
        <dbReference type="SAM" id="MobiDB-lite"/>
    </source>
</evidence>
<feature type="compositionally biased region" description="Polar residues" evidence="9">
    <location>
        <begin position="1"/>
        <end position="14"/>
    </location>
</feature>
<keyword evidence="5" id="KW-0863">Zinc-finger</keyword>
<evidence type="ECO:0000313" key="13">
    <source>
        <dbReference type="Proteomes" id="UP001408789"/>
    </source>
</evidence>
<dbReference type="GO" id="GO:0005634">
    <property type="term" value="C:nucleus"/>
    <property type="evidence" value="ECO:0007669"/>
    <property type="project" value="UniProtKB-SubCell"/>
</dbReference>
<dbReference type="InterPro" id="IPR031099">
    <property type="entry name" value="BRCA1-associated"/>
</dbReference>
<dbReference type="CDD" id="cd17734">
    <property type="entry name" value="BRCT_Bard1_rpt1"/>
    <property type="match status" value="1"/>
</dbReference>
<dbReference type="EMBL" id="JBCNJP010007156">
    <property type="protein sequence ID" value="KAK9049336.1"/>
    <property type="molecule type" value="Genomic_DNA"/>
</dbReference>
<evidence type="ECO:0000256" key="7">
    <source>
        <dbReference type="ARBA" id="ARBA00023204"/>
    </source>
</evidence>
<feature type="region of interest" description="Disordered" evidence="9">
    <location>
        <begin position="1"/>
        <end position="53"/>
    </location>
</feature>
<keyword evidence="7" id="KW-0234">DNA repair</keyword>
<feature type="domain" description="BRCT" evidence="10">
    <location>
        <begin position="344"/>
        <end position="458"/>
    </location>
</feature>
<keyword evidence="13" id="KW-1185">Reference proteome</keyword>
<evidence type="ECO:0000256" key="5">
    <source>
        <dbReference type="ARBA" id="ARBA00022771"/>
    </source>
</evidence>
<sequence>DTSMGMDGNGSSDPSSKHRNSVGYSPKRHTASGAKCQTNGGKRPKKTNNGLNDVTMEIHGNPQTNNLGHSGGKSSVVLDQNPCAFCHSSEQSEGTGPFVAYAKGKEVVENVGNLPDAIHVHLKCITWAPRIYYKNGLIKNLESEITRANKLKCSSCGKKGAGLGCYMRSCQNTYHVPCAYDIPGCRWDDGYLLLCPIHASHKFPSEMKANSRKKDTEKIISEHLNPSTALLNVGKNLVFCGSDLSSDEKFTLVNFASSCGAVVSKYWRNDVTHVIAATDSNGACTRTLKVLMAILNGKWILKMEWVKACEKAGHLVKEEPYEVLLDNHGSSGGPKVGRLRVQNNAPKLFSNLNFYFVGDFVQSFKADLLNLVTTAGGTVTETKDHLVLSSSNDAHKKANANQVTLVVYNADFSDNFGVEDEDSVKSQRLAAAEDVAQEFGCRIVAHIWILESIACGKLCLMSL</sequence>
<evidence type="ECO:0000313" key="12">
    <source>
        <dbReference type="EMBL" id="KAK9049336.1"/>
    </source>
</evidence>
<gene>
    <name evidence="12" type="ORF">SSX86_031695</name>
</gene>
<dbReference type="GO" id="GO:0045944">
    <property type="term" value="P:positive regulation of transcription by RNA polymerase II"/>
    <property type="evidence" value="ECO:0007669"/>
    <property type="project" value="TreeGrafter"/>
</dbReference>
<evidence type="ECO:0000256" key="2">
    <source>
        <dbReference type="ARBA" id="ARBA00022723"/>
    </source>
</evidence>
<dbReference type="GO" id="GO:0000724">
    <property type="term" value="P:double-strand break repair via homologous recombination"/>
    <property type="evidence" value="ECO:0007669"/>
    <property type="project" value="TreeGrafter"/>
</dbReference>
<dbReference type="PROSITE" id="PS50172">
    <property type="entry name" value="BRCT"/>
    <property type="match status" value="2"/>
</dbReference>
<protein>
    <submittedName>
        <fullName evidence="12">Uncharacterized protein</fullName>
    </submittedName>
</protein>
<dbReference type="PROSITE" id="PS51805">
    <property type="entry name" value="EPHD"/>
    <property type="match status" value="1"/>
</dbReference>
<dbReference type="PANTHER" id="PTHR13763:SF9">
    <property type="entry name" value="BRCA1-ASSOCIATED RING DOMAIN PROTEIN 1"/>
    <property type="match status" value="1"/>
</dbReference>
<evidence type="ECO:0000256" key="1">
    <source>
        <dbReference type="ARBA" id="ARBA00004123"/>
    </source>
</evidence>
<keyword evidence="2" id="KW-0479">Metal-binding</keyword>
<organism evidence="12 13">
    <name type="scientific">Deinandra increscens subsp. villosa</name>
    <dbReference type="NCBI Taxonomy" id="3103831"/>
    <lineage>
        <taxon>Eukaryota</taxon>
        <taxon>Viridiplantae</taxon>
        <taxon>Streptophyta</taxon>
        <taxon>Embryophyta</taxon>
        <taxon>Tracheophyta</taxon>
        <taxon>Spermatophyta</taxon>
        <taxon>Magnoliopsida</taxon>
        <taxon>eudicotyledons</taxon>
        <taxon>Gunneridae</taxon>
        <taxon>Pentapetalae</taxon>
        <taxon>asterids</taxon>
        <taxon>campanulids</taxon>
        <taxon>Asterales</taxon>
        <taxon>Asteraceae</taxon>
        <taxon>Asteroideae</taxon>
        <taxon>Heliantheae alliance</taxon>
        <taxon>Madieae</taxon>
        <taxon>Madiinae</taxon>
        <taxon>Deinandra</taxon>
    </lineage>
</organism>
<dbReference type="Gene3D" id="3.40.50.10190">
    <property type="entry name" value="BRCT domain"/>
    <property type="match status" value="2"/>
</dbReference>
<feature type="domain" description="BRCT" evidence="10">
    <location>
        <begin position="234"/>
        <end position="323"/>
    </location>
</feature>
<evidence type="ECO:0000259" key="11">
    <source>
        <dbReference type="PROSITE" id="PS51805"/>
    </source>
</evidence>
<dbReference type="Pfam" id="PF13771">
    <property type="entry name" value="zf-HC5HC2H"/>
    <property type="match status" value="1"/>
</dbReference>
<dbReference type="InterPro" id="IPR036420">
    <property type="entry name" value="BRCT_dom_sf"/>
</dbReference>
<dbReference type="AlphaFoldDB" id="A0AAP0GHG0"/>
<keyword evidence="3" id="KW-0677">Repeat</keyword>
<dbReference type="SUPFAM" id="SSF52113">
    <property type="entry name" value="BRCT domain"/>
    <property type="match status" value="2"/>
</dbReference>
<dbReference type="GO" id="GO:0008270">
    <property type="term" value="F:zinc ion binding"/>
    <property type="evidence" value="ECO:0007669"/>
    <property type="project" value="UniProtKB-KW"/>
</dbReference>
<name>A0AAP0GHG0_9ASTR</name>
<reference evidence="12 13" key="1">
    <citation type="submission" date="2024-04" db="EMBL/GenBank/DDBJ databases">
        <title>The reference genome of an endangered Asteraceae, Deinandra increscens subsp. villosa, native to the Central Coast of California.</title>
        <authorList>
            <person name="Guilliams M."/>
            <person name="Hasenstab-Lehman K."/>
            <person name="Meyer R."/>
            <person name="Mcevoy S."/>
        </authorList>
    </citation>
    <scope>NUCLEOTIDE SEQUENCE [LARGE SCALE GENOMIC DNA]</scope>
    <source>
        <tissue evidence="12">Leaf</tissue>
    </source>
</reference>
<dbReference type="GO" id="GO:0004842">
    <property type="term" value="F:ubiquitin-protein transferase activity"/>
    <property type="evidence" value="ECO:0007669"/>
    <property type="project" value="TreeGrafter"/>
</dbReference>
<dbReference type="Gene3D" id="3.30.40.10">
    <property type="entry name" value="Zinc/RING finger domain, C3HC4 (zinc finger)"/>
    <property type="match status" value="1"/>
</dbReference>
<dbReference type="InterPro" id="IPR013083">
    <property type="entry name" value="Znf_RING/FYVE/PHD"/>
</dbReference>
<proteinExistence type="predicted"/>
<keyword evidence="8" id="KW-0539">Nucleus</keyword>
<feature type="domain" description="PHD-type" evidence="11">
    <location>
        <begin position="80"/>
        <end position="199"/>
    </location>
</feature>
<dbReference type="InterPro" id="IPR001357">
    <property type="entry name" value="BRCT_dom"/>
</dbReference>
<dbReference type="Proteomes" id="UP001408789">
    <property type="component" value="Unassembled WGS sequence"/>
</dbReference>
<evidence type="ECO:0000256" key="6">
    <source>
        <dbReference type="ARBA" id="ARBA00022833"/>
    </source>
</evidence>
<comment type="subcellular location">
    <subcellularLocation>
        <location evidence="1">Nucleus</location>
    </subcellularLocation>
</comment>
<evidence type="ECO:0000259" key="10">
    <source>
        <dbReference type="PROSITE" id="PS50172"/>
    </source>
</evidence>
<dbReference type="InterPro" id="IPR034732">
    <property type="entry name" value="EPHD"/>
</dbReference>
<comment type="caution">
    <text evidence="12">The sequence shown here is derived from an EMBL/GenBank/DDBJ whole genome shotgun (WGS) entry which is preliminary data.</text>
</comment>
<feature type="non-terminal residue" evidence="12">
    <location>
        <position position="1"/>
    </location>
</feature>
<dbReference type="FunFam" id="3.40.50.10190:FF:000006">
    <property type="entry name" value="Breast cancer type 1 susceptibility protein homolog"/>
    <property type="match status" value="1"/>
</dbReference>
<evidence type="ECO:0000256" key="8">
    <source>
        <dbReference type="ARBA" id="ARBA00023242"/>
    </source>
</evidence>
<dbReference type="Pfam" id="PF00533">
    <property type="entry name" value="BRCT"/>
    <property type="match status" value="1"/>
</dbReference>
<evidence type="ECO:0000256" key="4">
    <source>
        <dbReference type="ARBA" id="ARBA00022763"/>
    </source>
</evidence>
<dbReference type="SMART" id="SM00292">
    <property type="entry name" value="BRCT"/>
    <property type="match status" value="2"/>
</dbReference>
<evidence type="ECO:0000256" key="3">
    <source>
        <dbReference type="ARBA" id="ARBA00022737"/>
    </source>
</evidence>